<dbReference type="SUPFAM" id="SSF48452">
    <property type="entry name" value="TPR-like"/>
    <property type="match status" value="1"/>
</dbReference>
<keyword evidence="1" id="KW-0131">Cell cycle</keyword>
<dbReference type="GO" id="GO:0043093">
    <property type="term" value="P:FtsZ-dependent cytokinesis"/>
    <property type="evidence" value="ECO:0007669"/>
    <property type="project" value="UniProtKB-UniRule"/>
</dbReference>
<evidence type="ECO:0000313" key="3">
    <source>
        <dbReference type="EMBL" id="MBI6628611.1"/>
    </source>
</evidence>
<keyword evidence="1" id="KW-0732">Signal</keyword>
<keyword evidence="1" id="KW-0175">Coiled coil</keyword>
<comment type="function">
    <text evidence="1">Mediates coordination of peptidoglycan synthesis and outer membrane constriction during cell division.</text>
</comment>
<dbReference type="InterPro" id="IPR034706">
    <property type="entry name" value="CpoB"/>
</dbReference>
<keyword evidence="1" id="KW-0574">Periplasm</keyword>
<keyword evidence="4" id="KW-1185">Reference proteome</keyword>
<dbReference type="InterPro" id="IPR014162">
    <property type="entry name" value="CpoB_C"/>
</dbReference>
<name>A0A934HPJ5_9RHOB</name>
<dbReference type="EMBL" id="JAEIJD010000001">
    <property type="protein sequence ID" value="MBI6628611.1"/>
    <property type="molecule type" value="Genomic_DNA"/>
</dbReference>
<dbReference type="InterPro" id="IPR011990">
    <property type="entry name" value="TPR-like_helical_dom_sf"/>
</dbReference>
<protein>
    <recommendedName>
        <fullName evidence="1">Cell division coordinator CpoB</fullName>
    </recommendedName>
</protein>
<keyword evidence="1" id="KW-0132">Cell division</keyword>
<evidence type="ECO:0000256" key="2">
    <source>
        <dbReference type="SAM" id="MobiDB-lite"/>
    </source>
</evidence>
<dbReference type="AlphaFoldDB" id="A0A934HPJ5"/>
<feature type="signal peptide" evidence="1">
    <location>
        <begin position="1"/>
        <end position="21"/>
    </location>
</feature>
<dbReference type="InterPro" id="IPR019734">
    <property type="entry name" value="TPR_rpt"/>
</dbReference>
<proteinExistence type="inferred from homology"/>
<dbReference type="GO" id="GO:0030288">
    <property type="term" value="C:outer membrane-bounded periplasmic space"/>
    <property type="evidence" value="ECO:0007669"/>
    <property type="project" value="UniProtKB-UniRule"/>
</dbReference>
<dbReference type="NCBIfam" id="TIGR02795">
    <property type="entry name" value="tol_pal_ybgF"/>
    <property type="match status" value="1"/>
</dbReference>
<accession>A0A934HPJ5</accession>
<comment type="subcellular location">
    <subcellularLocation>
        <location evidence="1">Periplasm</location>
    </subcellularLocation>
</comment>
<sequence precursor="true">MRIAGFALIAALAFVPLPLAAQDKQTLADIRQELTILNVEMKRLQRELSTTGNTSLNLEGSGVLERVAVMETELQRLTALTENLENRINQVVRDGTNRIGDLEFRLVELEGGDISALGETSTLGGGDLEGPQAPAAGQIGTPSDAAPSSELAVGEENDFKAAQAALEAGDNQKAAELLADFNANYPGSPLAAQANLTHGKALDAIGDTREAARAYLAAFTAAPDGPKAPDALYELGVALGRLDQVSQACVTLAEVGIRFPDASAVSQARDEMARLGCS</sequence>
<dbReference type="RefSeq" id="WP_198684800.1">
    <property type="nucleotide sequence ID" value="NZ_JAEIJD010000001.1"/>
</dbReference>
<feature type="region of interest" description="Disordered" evidence="2">
    <location>
        <begin position="118"/>
        <end position="149"/>
    </location>
</feature>
<dbReference type="Proteomes" id="UP000613255">
    <property type="component" value="Unassembled WGS sequence"/>
</dbReference>
<feature type="coiled-coil region" evidence="1">
    <location>
        <begin position="27"/>
        <end position="94"/>
    </location>
</feature>
<evidence type="ECO:0000313" key="4">
    <source>
        <dbReference type="Proteomes" id="UP000613255"/>
    </source>
</evidence>
<gene>
    <name evidence="3" type="primary">ybgF</name>
    <name evidence="1" type="synonym">cpoB</name>
    <name evidence="3" type="ORF">JAO82_01840</name>
</gene>
<comment type="caution">
    <text evidence="3">The sequence shown here is derived from an EMBL/GenBank/DDBJ whole genome shotgun (WGS) entry which is preliminary data.</text>
</comment>
<dbReference type="HAMAP" id="MF_02066">
    <property type="entry name" value="CpoB"/>
    <property type="match status" value="1"/>
</dbReference>
<feature type="chain" id="PRO_5038189406" description="Cell division coordinator CpoB" evidence="1">
    <location>
        <begin position="22"/>
        <end position="278"/>
    </location>
</feature>
<organism evidence="3 4">
    <name type="scientific">Pontibaca salina</name>
    <dbReference type="NCBI Taxonomy" id="2795731"/>
    <lineage>
        <taxon>Bacteria</taxon>
        <taxon>Pseudomonadati</taxon>
        <taxon>Pseudomonadota</taxon>
        <taxon>Alphaproteobacteria</taxon>
        <taxon>Rhodobacterales</taxon>
        <taxon>Roseobacteraceae</taxon>
        <taxon>Pontibaca</taxon>
    </lineage>
</organism>
<comment type="similarity">
    <text evidence="1">Belongs to the CpoB family.</text>
</comment>
<reference evidence="3" key="1">
    <citation type="submission" date="2020-12" db="EMBL/GenBank/DDBJ databases">
        <title>Pontibaca salina gen. nov., sp. nov., isolated from marine sediment.</title>
        <authorList>
            <person name="Bo J."/>
            <person name="Wang S."/>
            <person name="Song X."/>
            <person name="Du Z."/>
        </authorList>
    </citation>
    <scope>NUCLEOTIDE SEQUENCE</scope>
    <source>
        <strain evidence="3">S1109L</strain>
    </source>
</reference>
<dbReference type="Gene3D" id="1.25.40.10">
    <property type="entry name" value="Tetratricopeptide repeat domain"/>
    <property type="match status" value="1"/>
</dbReference>
<evidence type="ECO:0000256" key="1">
    <source>
        <dbReference type="HAMAP-Rule" id="MF_02066"/>
    </source>
</evidence>
<dbReference type="Pfam" id="PF13174">
    <property type="entry name" value="TPR_6"/>
    <property type="match status" value="2"/>
</dbReference>